<evidence type="ECO:0000313" key="2">
    <source>
        <dbReference type="EMBL" id="GLS46832.1"/>
    </source>
</evidence>
<dbReference type="Proteomes" id="UP001156881">
    <property type="component" value="Unassembled WGS sequence"/>
</dbReference>
<evidence type="ECO:0000313" key="3">
    <source>
        <dbReference type="EMBL" id="MBB3903317.1"/>
    </source>
</evidence>
<name>A0A7W6AP75_9HYPH</name>
<reference evidence="3 4" key="3">
    <citation type="submission" date="2020-08" db="EMBL/GenBank/DDBJ databases">
        <title>Genomic Encyclopedia of Type Strains, Phase IV (KMG-IV): sequencing the most valuable type-strain genomes for metagenomic binning, comparative biology and taxonomic classification.</title>
        <authorList>
            <person name="Goeker M."/>
        </authorList>
    </citation>
    <scope>NUCLEOTIDE SEQUENCE [LARGE SCALE GENOMIC DNA]</scope>
    <source>
        <strain evidence="3 4">DSM 24105</strain>
    </source>
</reference>
<proteinExistence type="predicted"/>
<evidence type="ECO:0000256" key="1">
    <source>
        <dbReference type="SAM" id="SignalP"/>
    </source>
</evidence>
<reference evidence="2" key="4">
    <citation type="submission" date="2023-01" db="EMBL/GenBank/DDBJ databases">
        <title>Draft genome sequence of Methylobacterium brachythecii strain NBRC 107710.</title>
        <authorList>
            <person name="Sun Q."/>
            <person name="Mori K."/>
        </authorList>
    </citation>
    <scope>NUCLEOTIDE SEQUENCE</scope>
    <source>
        <strain evidence="2">NBRC 107710</strain>
    </source>
</reference>
<protein>
    <recommendedName>
        <fullName evidence="6">PepSY domain-containing protein</fullName>
    </recommendedName>
</protein>
<keyword evidence="5" id="KW-1185">Reference proteome</keyword>
<feature type="signal peptide" evidence="1">
    <location>
        <begin position="1"/>
        <end position="22"/>
    </location>
</feature>
<keyword evidence="1" id="KW-0732">Signal</keyword>
<dbReference type="AlphaFoldDB" id="A0A7W6AP75"/>
<dbReference type="Proteomes" id="UP000517759">
    <property type="component" value="Unassembled WGS sequence"/>
</dbReference>
<accession>A0A7W6AP75</accession>
<sequence>MSRVGKATVAGLFALGWFGALAVASHAGGFDGRAWKAAYGSTERKNPRAAMVEEVKAALETGMTREAIIDRLGPPEIEKDGVLTYALGVGGFGVDYSYLVLRLDGGGRLSSVSVSRG</sequence>
<dbReference type="RefSeq" id="WP_183506199.1">
    <property type="nucleotide sequence ID" value="NZ_BSPG01000056.1"/>
</dbReference>
<dbReference type="EMBL" id="BSPG01000056">
    <property type="protein sequence ID" value="GLS46832.1"/>
    <property type="molecule type" value="Genomic_DNA"/>
</dbReference>
<comment type="caution">
    <text evidence="3">The sequence shown here is derived from an EMBL/GenBank/DDBJ whole genome shotgun (WGS) entry which is preliminary data.</text>
</comment>
<dbReference type="EMBL" id="JACIDN010000005">
    <property type="protein sequence ID" value="MBB3903317.1"/>
    <property type="molecule type" value="Genomic_DNA"/>
</dbReference>
<evidence type="ECO:0000313" key="5">
    <source>
        <dbReference type="Proteomes" id="UP001156881"/>
    </source>
</evidence>
<evidence type="ECO:0000313" key="4">
    <source>
        <dbReference type="Proteomes" id="UP000517759"/>
    </source>
</evidence>
<organism evidence="3 4">
    <name type="scientific">Methylobacterium brachythecii</name>
    <dbReference type="NCBI Taxonomy" id="1176177"/>
    <lineage>
        <taxon>Bacteria</taxon>
        <taxon>Pseudomonadati</taxon>
        <taxon>Pseudomonadota</taxon>
        <taxon>Alphaproteobacteria</taxon>
        <taxon>Hyphomicrobiales</taxon>
        <taxon>Methylobacteriaceae</taxon>
        <taxon>Methylobacterium</taxon>
    </lineage>
</organism>
<evidence type="ECO:0008006" key="6">
    <source>
        <dbReference type="Google" id="ProtNLM"/>
    </source>
</evidence>
<feature type="chain" id="PRO_5031557819" description="PepSY domain-containing protein" evidence="1">
    <location>
        <begin position="23"/>
        <end position="117"/>
    </location>
</feature>
<gene>
    <name evidence="2" type="ORF">GCM10007884_48290</name>
    <name evidence="3" type="ORF">GGR33_002826</name>
</gene>
<reference evidence="5" key="2">
    <citation type="journal article" date="2019" name="Int. J. Syst. Evol. Microbiol.">
        <title>The Global Catalogue of Microorganisms (GCM) 10K type strain sequencing project: providing services to taxonomists for standard genome sequencing and annotation.</title>
        <authorList>
            <consortium name="The Broad Institute Genomics Platform"/>
            <consortium name="The Broad Institute Genome Sequencing Center for Infectious Disease"/>
            <person name="Wu L."/>
            <person name="Ma J."/>
        </authorList>
    </citation>
    <scope>NUCLEOTIDE SEQUENCE [LARGE SCALE GENOMIC DNA]</scope>
    <source>
        <strain evidence="5">NBRC 107710</strain>
    </source>
</reference>
<reference evidence="2" key="1">
    <citation type="journal article" date="2014" name="Int. J. Syst. Evol. Microbiol.">
        <title>Complete genome of a new Firmicutes species belonging to the dominant human colonic microbiota ('Ruminococcus bicirculans') reveals two chromosomes and a selective capacity to utilize plant glucans.</title>
        <authorList>
            <consortium name="NISC Comparative Sequencing Program"/>
            <person name="Wegmann U."/>
            <person name="Louis P."/>
            <person name="Goesmann A."/>
            <person name="Henrissat B."/>
            <person name="Duncan S.H."/>
            <person name="Flint H.J."/>
        </authorList>
    </citation>
    <scope>NUCLEOTIDE SEQUENCE</scope>
    <source>
        <strain evidence="2">NBRC 107710</strain>
    </source>
</reference>